<dbReference type="GO" id="GO:0020037">
    <property type="term" value="F:heme binding"/>
    <property type="evidence" value="ECO:0007669"/>
    <property type="project" value="InterPro"/>
</dbReference>
<evidence type="ECO:0000256" key="2">
    <source>
        <dbReference type="ARBA" id="ARBA00022617"/>
    </source>
</evidence>
<evidence type="ECO:0000256" key="5">
    <source>
        <dbReference type="ARBA" id="ARBA00023004"/>
    </source>
</evidence>
<dbReference type="Proteomes" id="UP000024332">
    <property type="component" value="Unassembled WGS sequence"/>
</dbReference>
<dbReference type="EMBL" id="JFZT01000057">
    <property type="protein sequence ID" value="EZQ02036.1"/>
    <property type="molecule type" value="Genomic_DNA"/>
</dbReference>
<dbReference type="Gene3D" id="2.60.40.1190">
    <property type="match status" value="1"/>
</dbReference>
<comment type="caution">
    <text evidence="9">The sequence shown here is derived from an EMBL/GenBank/DDBJ whole genome shotgun (WGS) entry which is preliminary data.</text>
</comment>
<dbReference type="Pfam" id="PF09459">
    <property type="entry name" value="EB_dh"/>
    <property type="match status" value="1"/>
</dbReference>
<keyword evidence="1" id="KW-0813">Transport</keyword>
<evidence type="ECO:0000313" key="9">
    <source>
        <dbReference type="EMBL" id="EZQ02036.1"/>
    </source>
</evidence>
<dbReference type="GO" id="GO:0046872">
    <property type="term" value="F:metal ion binding"/>
    <property type="evidence" value="ECO:0007669"/>
    <property type="project" value="UniProtKB-KW"/>
</dbReference>
<evidence type="ECO:0000256" key="1">
    <source>
        <dbReference type="ARBA" id="ARBA00022448"/>
    </source>
</evidence>
<dbReference type="GO" id="GO:0005886">
    <property type="term" value="C:plasma membrane"/>
    <property type="evidence" value="ECO:0007669"/>
    <property type="project" value="InterPro"/>
</dbReference>
<evidence type="ECO:0000259" key="8">
    <source>
        <dbReference type="SMART" id="SM00887"/>
    </source>
</evidence>
<keyword evidence="5" id="KW-0408">Iron</keyword>
<evidence type="ECO:0000313" key="10">
    <source>
        <dbReference type="Proteomes" id="UP000024332"/>
    </source>
</evidence>
<evidence type="ECO:0000256" key="7">
    <source>
        <dbReference type="SAM" id="Phobius"/>
    </source>
</evidence>
<name>A0A031LKF3_9CREN</name>
<dbReference type="OrthoDB" id="145826at2157"/>
<protein>
    <recommendedName>
        <fullName evidence="6">Cytochrome b558/566 subunit A</fullName>
    </recommendedName>
</protein>
<dbReference type="AlphaFoldDB" id="A0A031LKF3"/>
<dbReference type="InterPro" id="IPR017572">
    <property type="entry name" value="Cyt_b558/566_suA"/>
</dbReference>
<sequence length="462" mass="50587">MRLGKKSHIMILVLAVLSLSVFSMFFQVPVAQSSPVVTAYKVVGTTDLGNPGSESFWSSIPWTNISLTANIPNAPTSGLTKYLLVKAAWNGSDLIFLLNWEAPKPAYNAWSAAAAGIYPPASGPGLFRLVELTPGVVYKVVDNSTFSSYVSIVNGKEEPGRIIFNYSGILLPAPNDTQIHVLSNGTIILFHSLRPMEKLLYGDGMFYGYYVNSTWYYPDRAAIMWYLGSGAPSTMTMVGMHIGGKYAGQVFDGFNFTYAGGSLKLPGGSANIWMWVSGATWNSSEDPAFKVNLWQNESDTGLSYTDLHNHGFAVPLFTNNTNMYEVDTSGIWYAPVKSSGLNDSLFYIWTGAKYSNGSWTVEYVYPLNVPSSYEPFFAHPSEGNIYYIAFAIWQGPLGESLFDKSIVPNWLTFEMVDHGYVPPTTTSLVSHIVIPTAVVTVTVVGVIVAILAIVIIAAVYRR</sequence>
<feature type="transmembrane region" description="Helical" evidence="7">
    <location>
        <begin position="432"/>
        <end position="460"/>
    </location>
</feature>
<feature type="domain" description="Cytochrome c-552/DMSO reductase-like haem-binding" evidence="8">
    <location>
        <begin position="54"/>
        <end position="405"/>
    </location>
</feature>
<keyword evidence="4" id="KW-0249">Electron transport</keyword>
<keyword evidence="7" id="KW-0472">Membrane</keyword>
<keyword evidence="7" id="KW-0812">Transmembrane</keyword>
<gene>
    <name evidence="9" type="ORF">CM19_11225</name>
</gene>
<evidence type="ECO:0000256" key="3">
    <source>
        <dbReference type="ARBA" id="ARBA00022723"/>
    </source>
</evidence>
<proteinExistence type="predicted"/>
<dbReference type="InterPro" id="IPR019020">
    <property type="entry name" value="Cyt-c552/DMSO_Rdtase_haem-bd"/>
</dbReference>
<dbReference type="STRING" id="1160895.CM19_11225"/>
<accession>A0A031LKF3</accession>
<reference evidence="9 10" key="1">
    <citation type="submission" date="2014-03" db="EMBL/GenBank/DDBJ databases">
        <title>Draft genome sequence of the novel thermoacidophilic archaea Acidianus copahuensis ALE1 strain, isolated from Copahue volcanic area in Neuquen Argentina.</title>
        <authorList>
            <person name="Urbieta M.S."/>
            <person name="Rascovan N."/>
            <person name="Castro C."/>
            <person name="Revale S."/>
            <person name="Giaveno M.A."/>
            <person name="Vazquez M.P."/>
            <person name="Donati E.R."/>
        </authorList>
    </citation>
    <scope>NUCLEOTIDE SEQUENCE [LARGE SCALE GENOMIC DNA]</scope>
    <source>
        <strain evidence="9 10">ALE1</strain>
    </source>
</reference>
<evidence type="ECO:0000256" key="6">
    <source>
        <dbReference type="NCBIfam" id="TIGR03154"/>
    </source>
</evidence>
<dbReference type="SMART" id="SM00887">
    <property type="entry name" value="EB_dh"/>
    <property type="match status" value="1"/>
</dbReference>
<dbReference type="GO" id="GO:0022900">
    <property type="term" value="P:electron transport chain"/>
    <property type="evidence" value="ECO:0007669"/>
    <property type="project" value="InterPro"/>
</dbReference>
<dbReference type="NCBIfam" id="TIGR03154">
    <property type="entry name" value="sulfolob_CbsA"/>
    <property type="match status" value="1"/>
</dbReference>
<evidence type="ECO:0000256" key="4">
    <source>
        <dbReference type="ARBA" id="ARBA00022982"/>
    </source>
</evidence>
<dbReference type="RefSeq" id="WP_048100506.1">
    <property type="nucleotide sequence ID" value="NZ_JFZT01000057.1"/>
</dbReference>
<organism evidence="9 10">
    <name type="scientific">Candidatus Acidianus copahuensis</name>
    <dbReference type="NCBI Taxonomy" id="1160895"/>
    <lineage>
        <taxon>Archaea</taxon>
        <taxon>Thermoproteota</taxon>
        <taxon>Thermoprotei</taxon>
        <taxon>Sulfolobales</taxon>
        <taxon>Sulfolobaceae</taxon>
        <taxon>Acidianus</taxon>
    </lineage>
</organism>
<keyword evidence="7" id="KW-1133">Transmembrane helix</keyword>
<keyword evidence="3" id="KW-0479">Metal-binding</keyword>
<keyword evidence="10" id="KW-1185">Reference proteome</keyword>
<keyword evidence="2" id="KW-0349">Heme</keyword>